<dbReference type="PANTHER" id="PTHR43655:SF2">
    <property type="entry name" value="AFG3 LIKE MATRIX AAA PEPTIDASE SUBUNIT 2, ISOFORM A"/>
    <property type="match status" value="1"/>
</dbReference>
<feature type="active site" evidence="14">
    <location>
        <position position="464"/>
    </location>
</feature>
<evidence type="ECO:0000256" key="12">
    <source>
        <dbReference type="ARBA" id="ARBA00023136"/>
    </source>
</evidence>
<keyword evidence="17" id="KW-0131">Cell cycle</keyword>
<dbReference type="InterPro" id="IPR000642">
    <property type="entry name" value="Peptidase_M41"/>
</dbReference>
<evidence type="ECO:0000256" key="2">
    <source>
        <dbReference type="ARBA" id="ARBA00010044"/>
    </source>
</evidence>
<name>A0A1Y6CYH2_9GAMM</name>
<reference evidence="17 18" key="1">
    <citation type="submission" date="2016-12" db="EMBL/GenBank/DDBJ databases">
        <authorList>
            <person name="Song W.-J."/>
            <person name="Kurnit D.M."/>
        </authorList>
    </citation>
    <scope>NUCLEOTIDE SEQUENCE [LARGE SCALE GENOMIC DNA]</scope>
    <source>
        <strain evidence="17 18">175</strain>
    </source>
</reference>
<dbReference type="NCBIfam" id="TIGR01241">
    <property type="entry name" value="FtsH_fam"/>
    <property type="match status" value="1"/>
</dbReference>
<dbReference type="Pfam" id="PF00004">
    <property type="entry name" value="AAA"/>
    <property type="match status" value="1"/>
</dbReference>
<keyword evidence="18" id="KW-1185">Reference proteome</keyword>
<dbReference type="FunFam" id="1.20.58.760:FF:000001">
    <property type="entry name" value="ATP-dependent zinc metalloprotease FtsH"/>
    <property type="match status" value="1"/>
</dbReference>
<dbReference type="FunFam" id="1.10.8.60:FF:000001">
    <property type="entry name" value="ATP-dependent zinc metalloprotease FtsH"/>
    <property type="match status" value="1"/>
</dbReference>
<evidence type="ECO:0000256" key="7">
    <source>
        <dbReference type="ARBA" id="ARBA00022801"/>
    </source>
</evidence>
<feature type="domain" description="AAA+ ATPase" evidence="16">
    <location>
        <begin position="232"/>
        <end position="372"/>
    </location>
</feature>
<comment type="similarity">
    <text evidence="2 14">In the C-terminal section; belongs to the peptidase M41 family.</text>
</comment>
<comment type="similarity">
    <text evidence="13 14">In the central section; belongs to the AAA ATPase family.</text>
</comment>
<dbReference type="Gene3D" id="3.40.50.300">
    <property type="entry name" value="P-loop containing nucleotide triphosphate hydrolases"/>
    <property type="match status" value="1"/>
</dbReference>
<dbReference type="InterPro" id="IPR050928">
    <property type="entry name" value="ATP-dep_Zn_Metalloprotease"/>
</dbReference>
<keyword evidence="8 14" id="KW-0862">Zinc</keyword>
<dbReference type="InterPro" id="IPR003960">
    <property type="entry name" value="ATPase_AAA_CS"/>
</dbReference>
<dbReference type="HAMAP" id="MF_01458">
    <property type="entry name" value="FtsH"/>
    <property type="match status" value="1"/>
</dbReference>
<keyword evidence="14" id="KW-1003">Cell membrane</keyword>
<keyword evidence="6 14" id="KW-0547">Nucleotide-binding</keyword>
<keyword evidence="10 14" id="KW-1133">Transmembrane helix</keyword>
<dbReference type="InterPro" id="IPR037219">
    <property type="entry name" value="Peptidase_M41-like"/>
</dbReference>
<dbReference type="InterPro" id="IPR027417">
    <property type="entry name" value="P-loop_NTPase"/>
</dbReference>
<comment type="subcellular location">
    <subcellularLocation>
        <location evidence="14">Cell membrane</location>
        <topology evidence="14">Multi-pass membrane protein</topology>
        <orientation evidence="14">Cytoplasmic side</orientation>
    </subcellularLocation>
    <subcellularLocation>
        <location evidence="1">Membrane</location>
    </subcellularLocation>
</comment>
<dbReference type="AlphaFoldDB" id="A0A1Y6CYH2"/>
<comment type="similarity">
    <text evidence="15">Belongs to the AAA ATPase family.</text>
</comment>
<dbReference type="SUPFAM" id="SSF52540">
    <property type="entry name" value="P-loop containing nucleoside triphosphate hydrolases"/>
    <property type="match status" value="1"/>
</dbReference>
<evidence type="ECO:0000259" key="16">
    <source>
        <dbReference type="SMART" id="SM00382"/>
    </source>
</evidence>
<dbReference type="FunFam" id="3.40.50.300:FF:000001">
    <property type="entry name" value="ATP-dependent zinc metalloprotease FtsH"/>
    <property type="match status" value="1"/>
</dbReference>
<keyword evidence="9 14" id="KW-0067">ATP-binding</keyword>
<dbReference type="SMART" id="SM00382">
    <property type="entry name" value="AAA"/>
    <property type="match status" value="1"/>
</dbReference>
<feature type="binding site" evidence="14">
    <location>
        <position position="463"/>
    </location>
    <ligand>
        <name>Zn(2+)</name>
        <dbReference type="ChEBI" id="CHEBI:29105"/>
        <note>catalytic</note>
    </ligand>
</feature>
<gene>
    <name evidence="14" type="primary">ftsH</name>
    <name evidence="17" type="ORF">SAMN02949497_2707</name>
</gene>
<dbReference type="GO" id="GO:0004176">
    <property type="term" value="F:ATP-dependent peptidase activity"/>
    <property type="evidence" value="ECO:0007669"/>
    <property type="project" value="InterPro"/>
</dbReference>
<dbReference type="GO" id="GO:0008270">
    <property type="term" value="F:zinc ion binding"/>
    <property type="evidence" value="ECO:0007669"/>
    <property type="project" value="UniProtKB-UniRule"/>
</dbReference>
<comment type="subunit">
    <text evidence="14">Homohexamer.</text>
</comment>
<dbReference type="GO" id="GO:0006508">
    <property type="term" value="P:proteolysis"/>
    <property type="evidence" value="ECO:0007669"/>
    <property type="project" value="UniProtKB-KW"/>
</dbReference>
<evidence type="ECO:0000256" key="13">
    <source>
        <dbReference type="ARBA" id="ARBA00061570"/>
    </source>
</evidence>
<dbReference type="InterPro" id="IPR003959">
    <property type="entry name" value="ATPase_AAA_core"/>
</dbReference>
<dbReference type="Gene3D" id="1.20.58.760">
    <property type="entry name" value="Peptidase M41"/>
    <property type="match status" value="1"/>
</dbReference>
<dbReference type="EC" id="3.4.24.-" evidence="14"/>
<dbReference type="Gene3D" id="3.30.720.210">
    <property type="match status" value="1"/>
</dbReference>
<evidence type="ECO:0000313" key="18">
    <source>
        <dbReference type="Proteomes" id="UP000192923"/>
    </source>
</evidence>
<evidence type="ECO:0000256" key="5">
    <source>
        <dbReference type="ARBA" id="ARBA00022723"/>
    </source>
</evidence>
<evidence type="ECO:0000256" key="1">
    <source>
        <dbReference type="ARBA" id="ARBA00004370"/>
    </source>
</evidence>
<dbReference type="SUPFAM" id="SSF140990">
    <property type="entry name" value="FtsH protease domain-like"/>
    <property type="match status" value="1"/>
</dbReference>
<dbReference type="GO" id="GO:0051301">
    <property type="term" value="P:cell division"/>
    <property type="evidence" value="ECO:0007669"/>
    <property type="project" value="UniProtKB-KW"/>
</dbReference>
<feature type="binding site" evidence="14">
    <location>
        <begin position="240"/>
        <end position="247"/>
    </location>
    <ligand>
        <name>ATP</name>
        <dbReference type="ChEBI" id="CHEBI:30616"/>
    </ligand>
</feature>
<dbReference type="Gene3D" id="1.10.8.60">
    <property type="match status" value="1"/>
</dbReference>
<dbReference type="RefSeq" id="WP_085213495.1">
    <property type="nucleotide sequence ID" value="NZ_FXAM01000001.1"/>
</dbReference>
<dbReference type="InterPro" id="IPR011546">
    <property type="entry name" value="Pept_M41_FtsH_extracell"/>
</dbReference>
<dbReference type="InterPro" id="IPR003593">
    <property type="entry name" value="AAA+_ATPase"/>
</dbReference>
<keyword evidence="17" id="KW-0132">Cell division</keyword>
<sequence length="644" mass="71354">MNKDPSPANPLLKTLREYWQKLADSLKSANPLGKPEVEINPQGDGQRRRNLLFFYALLFFATLYLWQGYQEVRQDEIPYSDFLKYVQEQRIEDAVVTDQVITGTLKPKNGEERRRFITVPLWNQDLAKDLEAKGVKYSVRYGSNWLGNFIFNWLLPIAIMIALWSWMARRMTGGAGRGFLSIGRNRVRINADISVNVTFQDVAGAEEAKQELRETIEFLRDPSQIQRLGGRMPKGVLLVGSPGTGKTLLARAVAGEAGVPFFNISGAEFIEMFVGVGAARMRDLFEQARQKAPCMIFIDELDAIGRARGGPVVMGGHDEREQTLNQLLTEMDGFDPSVGVVVMAATNRPEILDKALLRAGRFDRQIVVDKPGLEDRLAILKLHTAKITLAPGVNLRIVAQRTPGLVGADLANICNEAAIIAVRKNQNAVDLEDFEAAIDRVIAGPEKKSRTLNEAEKRRVAYHESGHALVAEIVPTGEPVHKVSIIPRGAAALGYTLQLPVEEKFLSTEAELRDQIAILLGGRTAEELVFGDVSSGAQNDLEKASEIARAMVCQLGMSQRLGPLTYGRRQRLAYLATEGMEERNFSEETAKLIDAEVRGLVEEGQRRAREILGERRGILDVIAQLLQDKEVVGGEEIKEVIHGG</sequence>
<evidence type="ECO:0000256" key="3">
    <source>
        <dbReference type="ARBA" id="ARBA00022670"/>
    </source>
</evidence>
<dbReference type="GO" id="GO:0005524">
    <property type="term" value="F:ATP binding"/>
    <property type="evidence" value="ECO:0007669"/>
    <property type="project" value="UniProtKB-UniRule"/>
</dbReference>
<proteinExistence type="inferred from homology"/>
<dbReference type="Pfam" id="PF17862">
    <property type="entry name" value="AAA_lid_3"/>
    <property type="match status" value="1"/>
</dbReference>
<dbReference type="Pfam" id="PF06480">
    <property type="entry name" value="FtsH_ext"/>
    <property type="match status" value="1"/>
</dbReference>
<evidence type="ECO:0000256" key="9">
    <source>
        <dbReference type="ARBA" id="ARBA00022840"/>
    </source>
</evidence>
<accession>A0A1Y6CYH2</accession>
<keyword evidence="12 14" id="KW-0472">Membrane</keyword>
<dbReference type="InterPro" id="IPR041569">
    <property type="entry name" value="AAA_lid_3"/>
</dbReference>
<dbReference type="GO" id="GO:0004222">
    <property type="term" value="F:metalloendopeptidase activity"/>
    <property type="evidence" value="ECO:0007669"/>
    <property type="project" value="InterPro"/>
</dbReference>
<dbReference type="STRING" id="1760988.SAMN02949497_2707"/>
<dbReference type="OrthoDB" id="9809379at2"/>
<feature type="binding site" evidence="14">
    <location>
        <position position="467"/>
    </location>
    <ligand>
        <name>Zn(2+)</name>
        <dbReference type="ChEBI" id="CHEBI:29105"/>
        <note>catalytic</note>
    </ligand>
</feature>
<comment type="cofactor">
    <cofactor evidence="14">
        <name>Zn(2+)</name>
        <dbReference type="ChEBI" id="CHEBI:29105"/>
    </cofactor>
    <text evidence="14">Binds 1 zinc ion per subunit.</text>
</comment>
<evidence type="ECO:0000256" key="11">
    <source>
        <dbReference type="ARBA" id="ARBA00023049"/>
    </source>
</evidence>
<dbReference type="GO" id="GO:0030163">
    <property type="term" value="P:protein catabolic process"/>
    <property type="evidence" value="ECO:0007669"/>
    <property type="project" value="UniProtKB-UniRule"/>
</dbReference>
<keyword evidence="4 14" id="KW-0812">Transmembrane</keyword>
<keyword evidence="5 14" id="KW-0479">Metal-binding</keyword>
<dbReference type="CDD" id="cd19501">
    <property type="entry name" value="RecA-like_FtsH"/>
    <property type="match status" value="1"/>
</dbReference>
<dbReference type="InterPro" id="IPR005936">
    <property type="entry name" value="FtsH"/>
</dbReference>
<evidence type="ECO:0000256" key="14">
    <source>
        <dbReference type="HAMAP-Rule" id="MF_01458"/>
    </source>
</evidence>
<keyword evidence="11 14" id="KW-0482">Metalloprotease</keyword>
<feature type="binding site" evidence="14">
    <location>
        <position position="540"/>
    </location>
    <ligand>
        <name>Zn(2+)</name>
        <dbReference type="ChEBI" id="CHEBI:29105"/>
        <note>catalytic</note>
    </ligand>
</feature>
<evidence type="ECO:0000256" key="6">
    <source>
        <dbReference type="ARBA" id="ARBA00022741"/>
    </source>
</evidence>
<keyword evidence="3 14" id="KW-0645">Protease</keyword>
<dbReference type="GO" id="GO:0016887">
    <property type="term" value="F:ATP hydrolysis activity"/>
    <property type="evidence" value="ECO:0007669"/>
    <property type="project" value="UniProtKB-UniRule"/>
</dbReference>
<evidence type="ECO:0000256" key="15">
    <source>
        <dbReference type="RuleBase" id="RU003651"/>
    </source>
</evidence>
<comment type="function">
    <text evidence="14">Acts as a processive, ATP-dependent zinc metallopeptidase for both cytoplasmic and membrane proteins. Plays a role in the quality control of integral membrane proteins.</text>
</comment>
<evidence type="ECO:0000256" key="10">
    <source>
        <dbReference type="ARBA" id="ARBA00022989"/>
    </source>
</evidence>
<keyword evidence="7 14" id="KW-0378">Hydrolase</keyword>
<evidence type="ECO:0000313" key="17">
    <source>
        <dbReference type="EMBL" id="SMF95346.1"/>
    </source>
</evidence>
<evidence type="ECO:0000256" key="8">
    <source>
        <dbReference type="ARBA" id="ARBA00022833"/>
    </source>
</evidence>
<feature type="transmembrane region" description="Helical" evidence="14">
    <location>
        <begin position="51"/>
        <end position="69"/>
    </location>
</feature>
<dbReference type="Pfam" id="PF01434">
    <property type="entry name" value="Peptidase_M41"/>
    <property type="match status" value="1"/>
</dbReference>
<dbReference type="PANTHER" id="PTHR43655">
    <property type="entry name" value="ATP-DEPENDENT PROTEASE"/>
    <property type="match status" value="1"/>
</dbReference>
<dbReference type="GO" id="GO:0005886">
    <property type="term" value="C:plasma membrane"/>
    <property type="evidence" value="ECO:0007669"/>
    <property type="project" value="UniProtKB-SubCell"/>
</dbReference>
<dbReference type="EMBL" id="FXAM01000001">
    <property type="protein sequence ID" value="SMF95346.1"/>
    <property type="molecule type" value="Genomic_DNA"/>
</dbReference>
<feature type="transmembrane region" description="Helical" evidence="14">
    <location>
        <begin position="145"/>
        <end position="167"/>
    </location>
</feature>
<dbReference type="Proteomes" id="UP000192923">
    <property type="component" value="Unassembled WGS sequence"/>
</dbReference>
<protein>
    <recommendedName>
        <fullName evidence="14">ATP-dependent zinc metalloprotease FtsH</fullName>
        <ecNumber evidence="14">3.4.24.-</ecNumber>
    </recommendedName>
</protein>
<dbReference type="PROSITE" id="PS00674">
    <property type="entry name" value="AAA"/>
    <property type="match status" value="1"/>
</dbReference>
<evidence type="ECO:0000256" key="4">
    <source>
        <dbReference type="ARBA" id="ARBA00022692"/>
    </source>
</evidence>
<organism evidence="17 18">
    <name type="scientific">Methylomagnum ishizawai</name>
    <dbReference type="NCBI Taxonomy" id="1760988"/>
    <lineage>
        <taxon>Bacteria</taxon>
        <taxon>Pseudomonadati</taxon>
        <taxon>Pseudomonadota</taxon>
        <taxon>Gammaproteobacteria</taxon>
        <taxon>Methylococcales</taxon>
        <taxon>Methylococcaceae</taxon>
        <taxon>Methylomagnum</taxon>
    </lineage>
</organism>